<organism evidence="7">
    <name type="scientific">mine drainage metagenome</name>
    <dbReference type="NCBI Taxonomy" id="410659"/>
    <lineage>
        <taxon>unclassified sequences</taxon>
        <taxon>metagenomes</taxon>
        <taxon>ecological metagenomes</taxon>
    </lineage>
</organism>
<proteinExistence type="predicted"/>
<evidence type="ECO:0000256" key="3">
    <source>
        <dbReference type="ARBA" id="ARBA00022692"/>
    </source>
</evidence>
<keyword evidence="3 6" id="KW-0812">Transmembrane</keyword>
<protein>
    <submittedName>
        <fullName evidence="7">Hydrogenase 4 subunit F</fullName>
    </submittedName>
</protein>
<evidence type="ECO:0000256" key="4">
    <source>
        <dbReference type="ARBA" id="ARBA00022989"/>
    </source>
</evidence>
<sequence>LVAIVVIPLVSTIVTWWTPLQASRVITVASGIAVFVLSLTLVPSATSHTALAAGPALRADALSVVFLVPTTFLYATTAIFSVGYLRPPSGDAGKRYTRHFYAGLNAFCWAMAVAPIVNGLALLWVAIEVTTVVSALLVAIDDTEGATEAAWKYVLLASLGLGI</sequence>
<name>T0ZP13_9ZZZZ</name>
<evidence type="ECO:0000256" key="5">
    <source>
        <dbReference type="ARBA" id="ARBA00023136"/>
    </source>
</evidence>
<feature type="transmembrane region" description="Helical" evidence="6">
    <location>
        <begin position="62"/>
        <end position="85"/>
    </location>
</feature>
<reference evidence="7" key="1">
    <citation type="submission" date="2013-08" db="EMBL/GenBank/DDBJ databases">
        <authorList>
            <person name="Mendez C."/>
            <person name="Richter M."/>
            <person name="Ferrer M."/>
            <person name="Sanchez J."/>
        </authorList>
    </citation>
    <scope>NUCLEOTIDE SEQUENCE</scope>
</reference>
<evidence type="ECO:0000313" key="7">
    <source>
        <dbReference type="EMBL" id="EQD46403.1"/>
    </source>
</evidence>
<feature type="transmembrane region" description="Helical" evidence="6">
    <location>
        <begin position="25"/>
        <end position="42"/>
    </location>
</feature>
<evidence type="ECO:0000256" key="6">
    <source>
        <dbReference type="SAM" id="Phobius"/>
    </source>
</evidence>
<dbReference type="PANTHER" id="PTHR42682">
    <property type="entry name" value="HYDROGENASE-4 COMPONENT F"/>
    <property type="match status" value="1"/>
</dbReference>
<feature type="transmembrane region" description="Helical" evidence="6">
    <location>
        <begin position="106"/>
        <end position="127"/>
    </location>
</feature>
<dbReference type="InterPro" id="IPR052175">
    <property type="entry name" value="ComplexI-like_HydComp"/>
</dbReference>
<dbReference type="EMBL" id="AUZX01010741">
    <property type="protein sequence ID" value="EQD46403.1"/>
    <property type="molecule type" value="Genomic_DNA"/>
</dbReference>
<gene>
    <name evidence="7" type="ORF">B1A_14632</name>
</gene>
<comment type="subcellular location">
    <subcellularLocation>
        <location evidence="1">Cell membrane</location>
        <topology evidence="1">Multi-pass membrane protein</topology>
    </subcellularLocation>
</comment>
<evidence type="ECO:0000256" key="2">
    <source>
        <dbReference type="ARBA" id="ARBA00022475"/>
    </source>
</evidence>
<dbReference type="AlphaFoldDB" id="T0ZP13"/>
<reference evidence="7" key="2">
    <citation type="journal article" date="2014" name="ISME J.">
        <title>Microbial stratification in low pH oxic and suboxic macroscopic growths along an acid mine drainage.</title>
        <authorList>
            <person name="Mendez-Garcia C."/>
            <person name="Mesa V."/>
            <person name="Sprenger R.R."/>
            <person name="Richter M."/>
            <person name="Diez M.S."/>
            <person name="Solano J."/>
            <person name="Bargiela R."/>
            <person name="Golyshina O.V."/>
            <person name="Manteca A."/>
            <person name="Ramos J.L."/>
            <person name="Gallego J.R."/>
            <person name="Llorente I."/>
            <person name="Martins Dos Santos V.A."/>
            <person name="Jensen O.N."/>
            <person name="Pelaez A.I."/>
            <person name="Sanchez J."/>
            <person name="Ferrer M."/>
        </authorList>
    </citation>
    <scope>NUCLEOTIDE SEQUENCE</scope>
</reference>
<feature type="non-terminal residue" evidence="7">
    <location>
        <position position="1"/>
    </location>
</feature>
<keyword evidence="5 6" id="KW-0472">Membrane</keyword>
<comment type="caution">
    <text evidence="7">The sequence shown here is derived from an EMBL/GenBank/DDBJ whole genome shotgun (WGS) entry which is preliminary data.</text>
</comment>
<keyword evidence="4 6" id="KW-1133">Transmembrane helix</keyword>
<dbReference type="GO" id="GO:0005886">
    <property type="term" value="C:plasma membrane"/>
    <property type="evidence" value="ECO:0007669"/>
    <property type="project" value="UniProtKB-SubCell"/>
</dbReference>
<evidence type="ECO:0000256" key="1">
    <source>
        <dbReference type="ARBA" id="ARBA00004651"/>
    </source>
</evidence>
<feature type="non-terminal residue" evidence="7">
    <location>
        <position position="163"/>
    </location>
</feature>
<keyword evidence="2" id="KW-1003">Cell membrane</keyword>
<accession>T0ZP13</accession>